<evidence type="ECO:0000313" key="2">
    <source>
        <dbReference type="EMBL" id="QLG89833.1"/>
    </source>
</evidence>
<dbReference type="Pfam" id="PF07603">
    <property type="entry name" value="Lcl_C"/>
    <property type="match status" value="1"/>
</dbReference>
<reference evidence="2 3" key="1">
    <citation type="submission" date="2020-07" db="EMBL/GenBank/DDBJ databases">
        <title>Complete genome sequence of Chitinibacter sp. 2T18.</title>
        <authorList>
            <person name="Bae J.-W."/>
            <person name="Choi J.-W."/>
        </authorList>
    </citation>
    <scope>NUCLEOTIDE SEQUENCE [LARGE SCALE GENOMIC DNA]</scope>
    <source>
        <strain evidence="2 3">2T18</strain>
    </source>
</reference>
<evidence type="ECO:0000313" key="3">
    <source>
        <dbReference type="Proteomes" id="UP000509597"/>
    </source>
</evidence>
<organism evidence="2 3">
    <name type="scientific">Chitinibacter bivalviorum</name>
    <dbReference type="NCBI Taxonomy" id="2739434"/>
    <lineage>
        <taxon>Bacteria</taxon>
        <taxon>Pseudomonadati</taxon>
        <taxon>Pseudomonadota</taxon>
        <taxon>Betaproteobacteria</taxon>
        <taxon>Neisseriales</taxon>
        <taxon>Chitinibacteraceae</taxon>
        <taxon>Chitinibacter</taxon>
    </lineage>
</organism>
<keyword evidence="3" id="KW-1185">Reference proteome</keyword>
<dbReference type="EMBL" id="CP058627">
    <property type="protein sequence ID" value="QLG89833.1"/>
    <property type="molecule type" value="Genomic_DNA"/>
</dbReference>
<proteinExistence type="predicted"/>
<dbReference type="InterPro" id="IPR011460">
    <property type="entry name" value="Lcl_C"/>
</dbReference>
<name>A0A7H9BMH2_9NEIS</name>
<sequence length="187" mass="21089">MGGGFYAGRIMIDGKAFALIASPKAEGETEKEWISDYQDVPGAKSYNDGLANTIAMAEAGSELAQWARDLRIADHDDWYIPSQDELEIIYRNLKPTARENSQYGRAGINVSAIEPTRPYTPELPAQTQAEAFQEGGDEAFETEWYWTSTQHASDSNYAWIQYLDNGNQTNYFKTNEFRARAVRRLAI</sequence>
<dbReference type="AlphaFoldDB" id="A0A7H9BMH2"/>
<protein>
    <submittedName>
        <fullName evidence="2">DUF1566 domain-containing protein</fullName>
    </submittedName>
</protein>
<dbReference type="KEGG" id="chiz:HQ393_05080"/>
<dbReference type="Proteomes" id="UP000509597">
    <property type="component" value="Chromosome"/>
</dbReference>
<accession>A0A7H9BMH2</accession>
<feature type="domain" description="Lcl C-terminal" evidence="1">
    <location>
        <begin position="64"/>
        <end position="183"/>
    </location>
</feature>
<gene>
    <name evidence="2" type="ORF">HQ393_05080</name>
</gene>
<evidence type="ECO:0000259" key="1">
    <source>
        <dbReference type="Pfam" id="PF07603"/>
    </source>
</evidence>